<accession>A0A328YKE9</accession>
<dbReference type="Proteomes" id="UP000248856">
    <property type="component" value="Unassembled WGS sequence"/>
</dbReference>
<proteinExistence type="predicted"/>
<name>A0A328YKE9_9BURK</name>
<sequence>MPHPRTLLQRLRAGAAGGLLLMLLAACSTIDRGTPPALERNATWVVLPFANHTETPLAGNRAEAVTLALLQARGVGRVQRYPTSTQQEALFDAGDAKRQDEVLAWAREQQAKYALAGAVDEWRYKVGVDGEPAAGITLQIIDVETGNTLWSGVGGKSGWSRESLSGVAQKLIRDLLDSGLAGAR</sequence>
<evidence type="ECO:0000313" key="2">
    <source>
        <dbReference type="Proteomes" id="UP000248856"/>
    </source>
</evidence>
<evidence type="ECO:0000313" key="1">
    <source>
        <dbReference type="EMBL" id="RAR74349.1"/>
    </source>
</evidence>
<dbReference type="Pfam" id="PF13036">
    <property type="entry name" value="LpoB"/>
    <property type="match status" value="1"/>
</dbReference>
<keyword evidence="2" id="KW-1185">Reference proteome</keyword>
<comment type="caution">
    <text evidence="1">The sequence shown here is derived from an EMBL/GenBank/DDBJ whole genome shotgun (WGS) entry which is preliminary data.</text>
</comment>
<dbReference type="PROSITE" id="PS51257">
    <property type="entry name" value="PROKAR_LIPOPROTEIN"/>
    <property type="match status" value="1"/>
</dbReference>
<dbReference type="AlphaFoldDB" id="A0A328YKE9"/>
<organism evidence="1 2">
    <name type="scientific">Paracidovorax anthurii</name>
    <dbReference type="NCBI Taxonomy" id="78229"/>
    <lineage>
        <taxon>Bacteria</taxon>
        <taxon>Pseudomonadati</taxon>
        <taxon>Pseudomonadota</taxon>
        <taxon>Betaproteobacteria</taxon>
        <taxon>Burkholderiales</taxon>
        <taxon>Comamonadaceae</taxon>
        <taxon>Paracidovorax</taxon>
    </lineage>
</organism>
<dbReference type="Gene3D" id="3.40.50.10610">
    <property type="entry name" value="ABC-type transport auxiliary lipoprotein component"/>
    <property type="match status" value="1"/>
</dbReference>
<reference evidence="1 2" key="1">
    <citation type="submission" date="2018-06" db="EMBL/GenBank/DDBJ databases">
        <title>Genomic Encyclopedia of Archaeal and Bacterial Type Strains, Phase II (KMG-II): from individual species to whole genera.</title>
        <authorList>
            <person name="Goeker M."/>
        </authorList>
    </citation>
    <scope>NUCLEOTIDE SEQUENCE [LARGE SCALE GENOMIC DNA]</scope>
    <source>
        <strain evidence="1 2">CFPB 3232</strain>
    </source>
</reference>
<gene>
    <name evidence="1" type="ORF">AX018_10658</name>
</gene>
<dbReference type="EMBL" id="QLTA01000065">
    <property type="protein sequence ID" value="RAR74349.1"/>
    <property type="molecule type" value="Genomic_DNA"/>
</dbReference>
<dbReference type="InterPro" id="IPR014094">
    <property type="entry name" value="LpoB"/>
</dbReference>
<dbReference type="OrthoDB" id="9791579at2"/>
<dbReference type="RefSeq" id="WP_111881838.1">
    <property type="nucleotide sequence ID" value="NZ_CBCSGC010000073.1"/>
</dbReference>
<protein>
    <submittedName>
        <fullName evidence="1">Peptidoglycan-synthase activator LpoB</fullName>
    </submittedName>
</protein>